<proteinExistence type="predicted"/>
<feature type="transmembrane region" description="Helical" evidence="1">
    <location>
        <begin position="25"/>
        <end position="44"/>
    </location>
</feature>
<keyword evidence="1" id="KW-0472">Membrane</keyword>
<evidence type="ECO:0000313" key="4">
    <source>
        <dbReference type="Proteomes" id="UP000387223"/>
    </source>
</evidence>
<feature type="domain" description="YdbS-like PH" evidence="2">
    <location>
        <begin position="84"/>
        <end position="156"/>
    </location>
</feature>
<comment type="caution">
    <text evidence="3">The sequence shown here is derived from an EMBL/GenBank/DDBJ whole genome shotgun (WGS) entry which is preliminary data.</text>
</comment>
<dbReference type="RefSeq" id="WP_136631000.1">
    <property type="nucleotide sequence ID" value="NZ_BGZI01000035.1"/>
</dbReference>
<dbReference type="AlphaFoldDB" id="A0A5M3Q4Z2"/>
<keyword evidence="1" id="KW-0812">Transmembrane</keyword>
<dbReference type="Proteomes" id="UP000387223">
    <property type="component" value="Unassembled WGS sequence"/>
</dbReference>
<evidence type="ECO:0000256" key="1">
    <source>
        <dbReference type="SAM" id="Phobius"/>
    </source>
</evidence>
<evidence type="ECO:0000259" key="2">
    <source>
        <dbReference type="Pfam" id="PF03703"/>
    </source>
</evidence>
<dbReference type="EMBL" id="BGZI01000035">
    <property type="protein sequence ID" value="GBO90175.1"/>
    <property type="molecule type" value="Genomic_DNA"/>
</dbReference>
<organism evidence="3 4">
    <name type="scientific">Marinobacter salsuginis</name>
    <dbReference type="NCBI Taxonomy" id="418719"/>
    <lineage>
        <taxon>Bacteria</taxon>
        <taxon>Pseudomonadati</taxon>
        <taxon>Pseudomonadota</taxon>
        <taxon>Gammaproteobacteria</taxon>
        <taxon>Pseudomonadales</taxon>
        <taxon>Marinobacteraceae</taxon>
        <taxon>Marinobacter</taxon>
    </lineage>
</organism>
<keyword evidence="1" id="KW-1133">Transmembrane helix</keyword>
<protein>
    <recommendedName>
        <fullName evidence="2">YdbS-like PH domain-containing protein</fullName>
    </recommendedName>
</protein>
<feature type="transmembrane region" description="Helical" evidence="1">
    <location>
        <begin position="56"/>
        <end position="75"/>
    </location>
</feature>
<accession>A0A5M3Q4Z2</accession>
<dbReference type="InterPro" id="IPR005182">
    <property type="entry name" value="YdbS-like_PH"/>
</dbReference>
<name>A0A5M3Q4Z2_9GAMM</name>
<gene>
    <name evidence="3" type="ORF">MSSD14B_38430</name>
</gene>
<reference evidence="3 4" key="1">
    <citation type="journal article" date="2019" name="J. Gen. Appl. Microbiol.">
        <title>Aerobic degradation of cis-dichloroethene by the marine bacterium Marinobacter salsuginis strain 5N-3.</title>
        <authorList>
            <person name="Inoue Y."/>
            <person name="Fukunaga Y."/>
            <person name="Katsumata H."/>
            <person name="Ohji S."/>
            <person name="Hosoyama A."/>
            <person name="Mori K."/>
            <person name="Ando K."/>
        </authorList>
    </citation>
    <scope>NUCLEOTIDE SEQUENCE [LARGE SCALE GENOMIC DNA]</scope>
    <source>
        <strain evidence="3 4">NBRC 109114</strain>
    </source>
</reference>
<dbReference type="Pfam" id="PF03703">
    <property type="entry name" value="bPH_2"/>
    <property type="match status" value="1"/>
</dbReference>
<evidence type="ECO:0000313" key="3">
    <source>
        <dbReference type="EMBL" id="GBO90175.1"/>
    </source>
</evidence>
<sequence>MKTPPLLEPYEKGAKRLWLTRPHPIVLIACLFYLSITIVCGYVIFEAVSGGSRNFITGLIVFFFGLLALQMLGLATMRGITYYTSYLMVTDHCVIVQQGIARQLSKLDHSDIESTGTSETLLGRLLGYGRLLVAPASGINLPTFPLRNQNELEVLVNDCRTARAQ</sequence>